<feature type="domain" description="HTH marR-type" evidence="2">
    <location>
        <begin position="41"/>
        <end position="177"/>
    </location>
</feature>
<feature type="coiled-coil region" evidence="1">
    <location>
        <begin position="44"/>
        <end position="71"/>
    </location>
</feature>
<keyword evidence="4" id="KW-1185">Reference proteome</keyword>
<dbReference type="RefSeq" id="WP_058887760.1">
    <property type="nucleotide sequence ID" value="NZ_LQBM01000002.1"/>
</dbReference>
<dbReference type="GO" id="GO:0006950">
    <property type="term" value="P:response to stress"/>
    <property type="evidence" value="ECO:0007669"/>
    <property type="project" value="TreeGrafter"/>
</dbReference>
<dbReference type="InterPro" id="IPR039422">
    <property type="entry name" value="MarR/SlyA-like"/>
</dbReference>
<dbReference type="EMBL" id="LQBM01000002">
    <property type="protein sequence ID" value="KUG59527.1"/>
    <property type="molecule type" value="Genomic_DNA"/>
</dbReference>
<dbReference type="SUPFAM" id="SSF46785">
    <property type="entry name" value="Winged helix' DNA-binding domain"/>
    <property type="match status" value="1"/>
</dbReference>
<evidence type="ECO:0000256" key="1">
    <source>
        <dbReference type="SAM" id="Coils"/>
    </source>
</evidence>
<dbReference type="SMART" id="SM00347">
    <property type="entry name" value="HTH_MARR"/>
    <property type="match status" value="1"/>
</dbReference>
<dbReference type="PANTHER" id="PTHR33164:SF43">
    <property type="entry name" value="HTH-TYPE TRANSCRIPTIONAL REPRESSOR YETL"/>
    <property type="match status" value="1"/>
</dbReference>
<gene>
    <name evidence="3" type="ORF">AVL63_10295</name>
</gene>
<reference evidence="4" key="1">
    <citation type="submission" date="2015-12" db="EMBL/GenBank/DDBJ databases">
        <authorList>
            <person name="Nair G.R."/>
            <person name="Kaur G."/>
            <person name="Mayilraj S."/>
        </authorList>
    </citation>
    <scope>NUCLEOTIDE SEQUENCE [LARGE SCALE GENOMIC DNA]</scope>
    <source>
        <strain evidence="4">CD08_7</strain>
    </source>
</reference>
<dbReference type="OrthoDB" id="162531at2"/>
<dbReference type="PANTHER" id="PTHR33164">
    <property type="entry name" value="TRANSCRIPTIONAL REGULATOR, MARR FAMILY"/>
    <property type="match status" value="1"/>
</dbReference>
<keyword evidence="1" id="KW-0175">Coiled coil</keyword>
<evidence type="ECO:0000259" key="2">
    <source>
        <dbReference type="PROSITE" id="PS50995"/>
    </source>
</evidence>
<organism evidence="3 4">
    <name type="scientific">Nesterenkonia jeotgali</name>
    <dbReference type="NCBI Taxonomy" id="317018"/>
    <lineage>
        <taxon>Bacteria</taxon>
        <taxon>Bacillati</taxon>
        <taxon>Actinomycetota</taxon>
        <taxon>Actinomycetes</taxon>
        <taxon>Micrococcales</taxon>
        <taxon>Micrococcaceae</taxon>
        <taxon>Nesterenkonia</taxon>
    </lineage>
</organism>
<dbReference type="InterPro" id="IPR036390">
    <property type="entry name" value="WH_DNA-bd_sf"/>
</dbReference>
<dbReference type="GO" id="GO:0003700">
    <property type="term" value="F:DNA-binding transcription factor activity"/>
    <property type="evidence" value="ECO:0007669"/>
    <property type="project" value="InterPro"/>
</dbReference>
<dbReference type="Proteomes" id="UP000054023">
    <property type="component" value="Unassembled WGS sequence"/>
</dbReference>
<protein>
    <submittedName>
        <fullName evidence="3">MarR family transcriptional regulator</fullName>
    </submittedName>
</protein>
<accession>A0A0W8IHU6</accession>
<sequence length="192" mass="21291">MAAGEIGSDPISERLYEVDATDPQQRLVDRSEMSPEDLVQIGRLMRALSELRTAEEHLSEASQRYMKLSQLDMRAIHYLIVAHNRGTTVTPGMLAAHLEISAASTTKLLNRLEQGGHVTREVNQADRRAFAVRVTPDTADAAMETVGRQQAKRFHSAAALSVSEREVIIGFLQDMTRQLSLEDVAWAKGEHA</sequence>
<evidence type="ECO:0000313" key="4">
    <source>
        <dbReference type="Proteomes" id="UP000054023"/>
    </source>
</evidence>
<evidence type="ECO:0000313" key="3">
    <source>
        <dbReference type="EMBL" id="KUG59527.1"/>
    </source>
</evidence>
<proteinExistence type="predicted"/>
<dbReference type="Gene3D" id="1.10.10.10">
    <property type="entry name" value="Winged helix-like DNA-binding domain superfamily/Winged helix DNA-binding domain"/>
    <property type="match status" value="1"/>
</dbReference>
<dbReference type="InterPro" id="IPR000835">
    <property type="entry name" value="HTH_MarR-typ"/>
</dbReference>
<dbReference type="PROSITE" id="PS50995">
    <property type="entry name" value="HTH_MARR_2"/>
    <property type="match status" value="1"/>
</dbReference>
<name>A0A0W8IHU6_9MICC</name>
<comment type="caution">
    <text evidence="3">The sequence shown here is derived from an EMBL/GenBank/DDBJ whole genome shotgun (WGS) entry which is preliminary data.</text>
</comment>
<dbReference type="InterPro" id="IPR036388">
    <property type="entry name" value="WH-like_DNA-bd_sf"/>
</dbReference>
<dbReference type="STRING" id="317018.AVL63_10295"/>
<dbReference type="AlphaFoldDB" id="A0A0W8IHU6"/>
<dbReference type="Pfam" id="PF12802">
    <property type="entry name" value="MarR_2"/>
    <property type="match status" value="1"/>
</dbReference>